<dbReference type="AlphaFoldDB" id="X1M457"/>
<dbReference type="Gene3D" id="3.20.70.20">
    <property type="match status" value="1"/>
</dbReference>
<comment type="caution">
    <text evidence="3">The sequence shown here is derived from an EMBL/GenBank/DDBJ whole genome shotgun (WGS) entry which is preliminary data.</text>
</comment>
<dbReference type="InterPro" id="IPR001150">
    <property type="entry name" value="Gly_radical"/>
</dbReference>
<dbReference type="PANTHER" id="PTHR43641">
    <property type="entry name" value="FORMATE ACETYLTRANSFERASE 3-RELATED"/>
    <property type="match status" value="1"/>
</dbReference>
<protein>
    <recommendedName>
        <fullName evidence="2">Glycine radical domain-containing protein</fullName>
    </recommendedName>
</protein>
<dbReference type="InterPro" id="IPR051215">
    <property type="entry name" value="GRE"/>
</dbReference>
<dbReference type="SUPFAM" id="SSF51998">
    <property type="entry name" value="PFL-like glycyl radical enzymes"/>
    <property type="match status" value="1"/>
</dbReference>
<reference evidence="3" key="1">
    <citation type="journal article" date="2014" name="Front. Microbiol.">
        <title>High frequency of phylogenetically diverse reductive dehalogenase-homologous genes in deep subseafloor sedimentary metagenomes.</title>
        <authorList>
            <person name="Kawai M."/>
            <person name="Futagami T."/>
            <person name="Toyoda A."/>
            <person name="Takaki Y."/>
            <person name="Nishi S."/>
            <person name="Hori S."/>
            <person name="Arai W."/>
            <person name="Tsubouchi T."/>
            <person name="Morono Y."/>
            <person name="Uchiyama I."/>
            <person name="Ito T."/>
            <person name="Fujiyama A."/>
            <person name="Inagaki F."/>
            <person name="Takami H."/>
        </authorList>
    </citation>
    <scope>NUCLEOTIDE SEQUENCE</scope>
    <source>
        <strain evidence="3">Expedition CK06-06</strain>
    </source>
</reference>
<gene>
    <name evidence="3" type="ORF">S06H3_08985</name>
</gene>
<dbReference type="GO" id="GO:0005829">
    <property type="term" value="C:cytosol"/>
    <property type="evidence" value="ECO:0007669"/>
    <property type="project" value="TreeGrafter"/>
</dbReference>
<dbReference type="GO" id="GO:0003824">
    <property type="term" value="F:catalytic activity"/>
    <property type="evidence" value="ECO:0007669"/>
    <property type="project" value="InterPro"/>
</dbReference>
<organism evidence="3">
    <name type="scientific">marine sediment metagenome</name>
    <dbReference type="NCBI Taxonomy" id="412755"/>
    <lineage>
        <taxon>unclassified sequences</taxon>
        <taxon>metagenomes</taxon>
        <taxon>ecological metagenomes</taxon>
    </lineage>
</organism>
<evidence type="ECO:0000259" key="2">
    <source>
        <dbReference type="PROSITE" id="PS51149"/>
    </source>
</evidence>
<proteinExistence type="predicted"/>
<dbReference type="PANTHER" id="PTHR43641:SF2">
    <property type="entry name" value="DEHYDRATASE YBIW-RELATED"/>
    <property type="match status" value="1"/>
</dbReference>
<accession>X1M457</accession>
<dbReference type="EMBL" id="BARV01003878">
    <property type="protein sequence ID" value="GAI12866.1"/>
    <property type="molecule type" value="Genomic_DNA"/>
</dbReference>
<name>X1M457_9ZZZZ</name>
<sequence length="70" mass="8162">MADLFRSFFLRGGKELQINCVSAKMLKDAQKHPEKYRNLVVRVTGYNDYFTMLDPDIQNEIITRTEYSAA</sequence>
<dbReference type="Pfam" id="PF01228">
    <property type="entry name" value="Gly_radical"/>
    <property type="match status" value="1"/>
</dbReference>
<keyword evidence="1" id="KW-0556">Organic radical</keyword>
<evidence type="ECO:0000313" key="3">
    <source>
        <dbReference type="EMBL" id="GAI12866.1"/>
    </source>
</evidence>
<feature type="domain" description="Glycine radical" evidence="2">
    <location>
        <begin position="1"/>
        <end position="70"/>
    </location>
</feature>
<evidence type="ECO:0000256" key="1">
    <source>
        <dbReference type="ARBA" id="ARBA00022818"/>
    </source>
</evidence>
<dbReference type="PROSITE" id="PS51149">
    <property type="entry name" value="GLY_RADICAL_2"/>
    <property type="match status" value="1"/>
</dbReference>